<keyword evidence="2" id="KW-0479">Metal-binding</keyword>
<dbReference type="Proteomes" id="UP000217790">
    <property type="component" value="Unassembled WGS sequence"/>
</dbReference>
<dbReference type="Pfam" id="PF13359">
    <property type="entry name" value="DDE_Tnp_4"/>
    <property type="match status" value="1"/>
</dbReference>
<evidence type="ECO:0000313" key="4">
    <source>
        <dbReference type="EMBL" id="PBK80701.1"/>
    </source>
</evidence>
<evidence type="ECO:0000259" key="3">
    <source>
        <dbReference type="Pfam" id="PF13359"/>
    </source>
</evidence>
<dbReference type="EMBL" id="KZ293741">
    <property type="protein sequence ID" value="PBK80701.1"/>
    <property type="molecule type" value="Genomic_DNA"/>
</dbReference>
<feature type="domain" description="DDE Tnp4" evidence="3">
    <location>
        <begin position="23"/>
        <end position="74"/>
    </location>
</feature>
<accession>A0A2H3CCA4</accession>
<dbReference type="STRING" id="47427.A0A2H3CCA4"/>
<reference evidence="5" key="1">
    <citation type="journal article" date="2017" name="Nat. Ecol. Evol.">
        <title>Genome expansion and lineage-specific genetic innovations in the forest pathogenic fungi Armillaria.</title>
        <authorList>
            <person name="Sipos G."/>
            <person name="Prasanna A.N."/>
            <person name="Walter M.C."/>
            <person name="O'Connor E."/>
            <person name="Balint B."/>
            <person name="Krizsan K."/>
            <person name="Kiss B."/>
            <person name="Hess J."/>
            <person name="Varga T."/>
            <person name="Slot J."/>
            <person name="Riley R."/>
            <person name="Boka B."/>
            <person name="Rigling D."/>
            <person name="Barry K."/>
            <person name="Lee J."/>
            <person name="Mihaltcheva S."/>
            <person name="LaButti K."/>
            <person name="Lipzen A."/>
            <person name="Waldron R."/>
            <person name="Moloney N.M."/>
            <person name="Sperisen C."/>
            <person name="Kredics L."/>
            <person name="Vagvoelgyi C."/>
            <person name="Patrignani A."/>
            <person name="Fitzpatrick D."/>
            <person name="Nagy I."/>
            <person name="Doyle S."/>
            <person name="Anderson J.B."/>
            <person name="Grigoriev I.V."/>
            <person name="Gueldener U."/>
            <person name="Muensterkoetter M."/>
            <person name="Nagy L.G."/>
        </authorList>
    </citation>
    <scope>NUCLEOTIDE SEQUENCE [LARGE SCALE GENOMIC DNA]</scope>
    <source>
        <strain evidence="5">Ar21-2</strain>
    </source>
</reference>
<comment type="cofactor">
    <cofactor evidence="1">
        <name>a divalent metal cation</name>
        <dbReference type="ChEBI" id="CHEBI:60240"/>
    </cofactor>
</comment>
<dbReference type="OrthoDB" id="3233403at2759"/>
<proteinExistence type="predicted"/>
<sequence length="133" mass="15460">MHFSIQLFTDYDLTQDPVKAVDQKWWNFMLSSLHIFVEHVFGQLKGRFPILQCLPGQKLQDHCMLIEALMIVHNILEEYGDDPETIWGFNGKEDDDVRDVVGEAPLDLLDGDELYNLGLLRQTYLVEYMKVNA</sequence>
<dbReference type="AlphaFoldDB" id="A0A2H3CCA4"/>
<evidence type="ECO:0000313" key="5">
    <source>
        <dbReference type="Proteomes" id="UP000217790"/>
    </source>
</evidence>
<dbReference type="GO" id="GO:0046872">
    <property type="term" value="F:metal ion binding"/>
    <property type="evidence" value="ECO:0007669"/>
    <property type="project" value="UniProtKB-KW"/>
</dbReference>
<dbReference type="OMA" id="MELWESD"/>
<dbReference type="InterPro" id="IPR027806">
    <property type="entry name" value="HARBI1_dom"/>
</dbReference>
<evidence type="ECO:0000256" key="2">
    <source>
        <dbReference type="ARBA" id="ARBA00022723"/>
    </source>
</evidence>
<name>A0A2H3CCA4_ARMGA</name>
<protein>
    <recommendedName>
        <fullName evidence="3">DDE Tnp4 domain-containing protein</fullName>
    </recommendedName>
</protein>
<evidence type="ECO:0000256" key="1">
    <source>
        <dbReference type="ARBA" id="ARBA00001968"/>
    </source>
</evidence>
<gene>
    <name evidence="4" type="ORF">ARMGADRAFT_949326</name>
</gene>
<keyword evidence="5" id="KW-1185">Reference proteome</keyword>
<dbReference type="InParanoid" id="A0A2H3CCA4"/>
<organism evidence="4 5">
    <name type="scientific">Armillaria gallica</name>
    <name type="common">Bulbous honey fungus</name>
    <name type="synonym">Armillaria bulbosa</name>
    <dbReference type="NCBI Taxonomy" id="47427"/>
    <lineage>
        <taxon>Eukaryota</taxon>
        <taxon>Fungi</taxon>
        <taxon>Dikarya</taxon>
        <taxon>Basidiomycota</taxon>
        <taxon>Agaricomycotina</taxon>
        <taxon>Agaricomycetes</taxon>
        <taxon>Agaricomycetidae</taxon>
        <taxon>Agaricales</taxon>
        <taxon>Marasmiineae</taxon>
        <taxon>Physalacriaceae</taxon>
        <taxon>Armillaria</taxon>
    </lineage>
</organism>